<evidence type="ECO:0000313" key="3">
    <source>
        <dbReference type="Proteomes" id="UP001211907"/>
    </source>
</evidence>
<dbReference type="EMBL" id="JADGJH010001223">
    <property type="protein sequence ID" value="KAJ3116547.1"/>
    <property type="molecule type" value="Genomic_DNA"/>
</dbReference>
<gene>
    <name evidence="2" type="ORF">HK100_001040</name>
</gene>
<dbReference type="GO" id="GO:0005525">
    <property type="term" value="F:GTP binding"/>
    <property type="evidence" value="ECO:0007669"/>
    <property type="project" value="InterPro"/>
</dbReference>
<evidence type="ECO:0000256" key="1">
    <source>
        <dbReference type="SAM" id="MobiDB-lite"/>
    </source>
</evidence>
<reference evidence="2" key="1">
    <citation type="submission" date="2020-05" db="EMBL/GenBank/DDBJ databases">
        <title>Phylogenomic resolution of chytrid fungi.</title>
        <authorList>
            <person name="Stajich J.E."/>
            <person name="Amses K."/>
            <person name="Simmons R."/>
            <person name="Seto K."/>
            <person name="Myers J."/>
            <person name="Bonds A."/>
            <person name="Quandt C.A."/>
            <person name="Barry K."/>
            <person name="Liu P."/>
            <person name="Grigoriev I."/>
            <person name="Longcore J.E."/>
            <person name="James T.Y."/>
        </authorList>
    </citation>
    <scope>NUCLEOTIDE SEQUENCE</scope>
    <source>
        <strain evidence="2">JEL0513</strain>
    </source>
</reference>
<keyword evidence="3" id="KW-1185">Reference proteome</keyword>
<comment type="caution">
    <text evidence="2">The sequence shown here is derived from an EMBL/GenBank/DDBJ whole genome shotgun (WGS) entry which is preliminary data.</text>
</comment>
<protein>
    <submittedName>
        <fullName evidence="2">Uncharacterized protein</fullName>
    </submittedName>
</protein>
<dbReference type="InterPro" id="IPR017975">
    <property type="entry name" value="Tubulin_CS"/>
</dbReference>
<proteinExistence type="predicted"/>
<dbReference type="GO" id="GO:0007017">
    <property type="term" value="P:microtubule-based process"/>
    <property type="evidence" value="ECO:0007669"/>
    <property type="project" value="InterPro"/>
</dbReference>
<dbReference type="PROSITE" id="PS00227">
    <property type="entry name" value="TUBULIN"/>
    <property type="match status" value="1"/>
</dbReference>
<dbReference type="AlphaFoldDB" id="A0AAD5T3H1"/>
<dbReference type="Proteomes" id="UP001211907">
    <property type="component" value="Unassembled WGS sequence"/>
</dbReference>
<sequence>MERGRNATRSSRDDDGGKTKATTSGDEKSGAIVGNISGDSKKSLDKRKRKYSRSRSRSRSLSSHSSSLSNSSSESELISASSDSESNSLLSSGNEDERRRRKKKSKKESVKDKKKSKKSRDKEKKKEKKDKKDKKDKKKKKIRKDKKTKKKTSGAGSIADSWGSHGIITSAEMYTKEAEFRSWLIEIKHISPEDRNSKQYFEEFVEDFNTATLPHEKYYNMDAWDRRMLISNQYADGTGGGTGSGGGGLEFDFARDEQLLKQQQRNAKMSRLPEVSMSTDELRDLKRIQDERLEAEKLKKLGFKPKDSMGVRYDQRMRE</sequence>
<feature type="region of interest" description="Disordered" evidence="1">
    <location>
        <begin position="1"/>
        <end position="162"/>
    </location>
</feature>
<dbReference type="GO" id="GO:0005874">
    <property type="term" value="C:microtubule"/>
    <property type="evidence" value="ECO:0007669"/>
    <property type="project" value="InterPro"/>
</dbReference>
<evidence type="ECO:0000313" key="2">
    <source>
        <dbReference type="EMBL" id="KAJ3116547.1"/>
    </source>
</evidence>
<dbReference type="PANTHER" id="PTHR34689:SF1">
    <property type="entry name" value="NUCLEIC ACID-BINDING PROTEIN"/>
    <property type="match status" value="1"/>
</dbReference>
<feature type="compositionally biased region" description="Low complexity" evidence="1">
    <location>
        <begin position="59"/>
        <end position="92"/>
    </location>
</feature>
<name>A0AAD5T3H1_9FUNG</name>
<dbReference type="PANTHER" id="PTHR34689">
    <property type="entry name" value="NUCLEIC ACID-BINDING PROTEIN"/>
    <property type="match status" value="1"/>
</dbReference>
<accession>A0AAD5T3H1</accession>
<feature type="compositionally biased region" description="Basic residues" evidence="1">
    <location>
        <begin position="44"/>
        <end position="58"/>
    </location>
</feature>
<feature type="compositionally biased region" description="Basic and acidic residues" evidence="1">
    <location>
        <begin position="1"/>
        <end position="18"/>
    </location>
</feature>
<feature type="compositionally biased region" description="Basic residues" evidence="1">
    <location>
        <begin position="99"/>
        <end position="152"/>
    </location>
</feature>
<organism evidence="2 3">
    <name type="scientific">Physocladia obscura</name>
    <dbReference type="NCBI Taxonomy" id="109957"/>
    <lineage>
        <taxon>Eukaryota</taxon>
        <taxon>Fungi</taxon>
        <taxon>Fungi incertae sedis</taxon>
        <taxon>Chytridiomycota</taxon>
        <taxon>Chytridiomycota incertae sedis</taxon>
        <taxon>Chytridiomycetes</taxon>
        <taxon>Chytridiales</taxon>
        <taxon>Chytriomycetaceae</taxon>
        <taxon>Physocladia</taxon>
    </lineage>
</organism>